<accession>A0A1R3L059</accession>
<dbReference type="EMBL" id="AWUE01007513">
    <property type="protein sequence ID" value="OMP12711.1"/>
    <property type="molecule type" value="Genomic_DNA"/>
</dbReference>
<organism evidence="1 2">
    <name type="scientific">Corchorus olitorius</name>
    <dbReference type="NCBI Taxonomy" id="93759"/>
    <lineage>
        <taxon>Eukaryota</taxon>
        <taxon>Viridiplantae</taxon>
        <taxon>Streptophyta</taxon>
        <taxon>Embryophyta</taxon>
        <taxon>Tracheophyta</taxon>
        <taxon>Spermatophyta</taxon>
        <taxon>Magnoliopsida</taxon>
        <taxon>eudicotyledons</taxon>
        <taxon>Gunneridae</taxon>
        <taxon>Pentapetalae</taxon>
        <taxon>rosids</taxon>
        <taxon>malvids</taxon>
        <taxon>Malvales</taxon>
        <taxon>Malvaceae</taxon>
        <taxon>Grewioideae</taxon>
        <taxon>Apeibeae</taxon>
        <taxon>Corchorus</taxon>
    </lineage>
</organism>
<name>A0A1R3L059_9ROSI</name>
<dbReference type="AlphaFoldDB" id="A0A1R3L059"/>
<protein>
    <submittedName>
        <fullName evidence="1">ATP-binding cassette transporter</fullName>
    </submittedName>
</protein>
<keyword evidence="1" id="KW-0547">Nucleotide-binding</keyword>
<sequence length="56" mass="6249">MDGTEKARTRSSRKMEDVFGGAMSLSRGIANSSRAHEEEEEALRWLPLRNCPLTIG</sequence>
<reference evidence="2" key="1">
    <citation type="submission" date="2013-09" db="EMBL/GenBank/DDBJ databases">
        <title>Corchorus olitorius genome sequencing.</title>
        <authorList>
            <person name="Alam M."/>
            <person name="Haque M.S."/>
            <person name="Islam M.S."/>
            <person name="Emdad E.M."/>
            <person name="Islam M.M."/>
            <person name="Ahmed B."/>
            <person name="Halim A."/>
            <person name="Hossen Q.M.M."/>
            <person name="Hossain M.Z."/>
            <person name="Ahmed R."/>
            <person name="Khan M.M."/>
            <person name="Islam R."/>
            <person name="Rashid M.M."/>
            <person name="Khan S.A."/>
            <person name="Rahman M.S."/>
            <person name="Alam M."/>
            <person name="Yahiya A.S."/>
            <person name="Khan M.S."/>
            <person name="Azam M.S."/>
            <person name="Haque T."/>
            <person name="Lashkar M.Z.H."/>
            <person name="Akhand A.I."/>
            <person name="Morshed G."/>
            <person name="Roy S."/>
            <person name="Uddin K.S."/>
            <person name="Rabeya T."/>
            <person name="Hossain A.S."/>
            <person name="Chowdhury A."/>
            <person name="Snigdha A.R."/>
            <person name="Mortoza M.S."/>
            <person name="Matin S.A."/>
            <person name="Hoque S.M.E."/>
            <person name="Islam M.K."/>
            <person name="Roy D.K."/>
            <person name="Haider R."/>
            <person name="Moosa M.M."/>
            <person name="Elias S.M."/>
            <person name="Hasan A.M."/>
            <person name="Jahan S."/>
            <person name="Shafiuddin M."/>
            <person name="Mahmood N."/>
            <person name="Shommy N.S."/>
        </authorList>
    </citation>
    <scope>NUCLEOTIDE SEQUENCE [LARGE SCALE GENOMIC DNA]</scope>
    <source>
        <strain evidence="2">cv. O-4</strain>
    </source>
</reference>
<proteinExistence type="predicted"/>
<keyword evidence="1" id="KW-0067">ATP-binding</keyword>
<gene>
    <name evidence="1" type="ORF">COLO4_02844</name>
</gene>
<evidence type="ECO:0000313" key="2">
    <source>
        <dbReference type="Proteomes" id="UP000187203"/>
    </source>
</evidence>
<dbReference type="Proteomes" id="UP000187203">
    <property type="component" value="Unassembled WGS sequence"/>
</dbReference>
<keyword evidence="2" id="KW-1185">Reference proteome</keyword>
<evidence type="ECO:0000313" key="1">
    <source>
        <dbReference type="EMBL" id="OMP12711.1"/>
    </source>
</evidence>
<dbReference type="GO" id="GO:0005524">
    <property type="term" value="F:ATP binding"/>
    <property type="evidence" value="ECO:0007669"/>
    <property type="project" value="UniProtKB-KW"/>
</dbReference>
<comment type="caution">
    <text evidence="1">The sequence shown here is derived from an EMBL/GenBank/DDBJ whole genome shotgun (WGS) entry which is preliminary data.</text>
</comment>